<dbReference type="EMBL" id="JMCG01000001">
    <property type="protein sequence ID" value="KGK09876.1"/>
    <property type="molecule type" value="Genomic_DNA"/>
</dbReference>
<dbReference type="CDD" id="cd00757">
    <property type="entry name" value="ThiF_MoeB_HesA_family"/>
    <property type="match status" value="1"/>
</dbReference>
<dbReference type="GO" id="GO:0008146">
    <property type="term" value="F:sulfotransferase activity"/>
    <property type="evidence" value="ECO:0007669"/>
    <property type="project" value="TreeGrafter"/>
</dbReference>
<comment type="similarity">
    <text evidence="1">Belongs to the HesA/MoeB/ThiF family.</text>
</comment>
<dbReference type="GO" id="GO:0005829">
    <property type="term" value="C:cytosol"/>
    <property type="evidence" value="ECO:0007669"/>
    <property type="project" value="TreeGrafter"/>
</dbReference>
<accession>A0A099LQY2</accession>
<dbReference type="Gene3D" id="3.40.50.720">
    <property type="entry name" value="NAD(P)-binding Rossmann-like Domain"/>
    <property type="match status" value="1"/>
</dbReference>
<keyword evidence="3" id="KW-0808">Transferase</keyword>
<dbReference type="GO" id="GO:0008641">
    <property type="term" value="F:ubiquitin-like modifier activating enzyme activity"/>
    <property type="evidence" value="ECO:0007669"/>
    <property type="project" value="InterPro"/>
</dbReference>
<evidence type="ECO:0000259" key="2">
    <source>
        <dbReference type="Pfam" id="PF00899"/>
    </source>
</evidence>
<evidence type="ECO:0000256" key="1">
    <source>
        <dbReference type="ARBA" id="ARBA00009919"/>
    </source>
</evidence>
<dbReference type="InterPro" id="IPR035985">
    <property type="entry name" value="Ubiquitin-activating_enz"/>
</dbReference>
<reference evidence="3 4" key="1">
    <citation type="submission" date="2014-04" db="EMBL/GenBank/DDBJ databases">
        <title>Genome sequencing of Vibrio navarrensis strains.</title>
        <authorList>
            <person name="Gladney L.M."/>
            <person name="Katz L.S."/>
            <person name="Marino-Ramirez L."/>
            <person name="Jordan I.K."/>
        </authorList>
    </citation>
    <scope>NUCLEOTIDE SEQUENCE [LARGE SCALE GENOMIC DNA]</scope>
    <source>
        <strain evidence="3 4">ATCC 51183</strain>
    </source>
</reference>
<dbReference type="InterPro" id="IPR045886">
    <property type="entry name" value="ThiF/MoeB/HesA"/>
</dbReference>
<evidence type="ECO:0000313" key="4">
    <source>
        <dbReference type="Proteomes" id="UP000029994"/>
    </source>
</evidence>
<dbReference type="GO" id="GO:0016779">
    <property type="term" value="F:nucleotidyltransferase activity"/>
    <property type="evidence" value="ECO:0007669"/>
    <property type="project" value="UniProtKB-KW"/>
</dbReference>
<dbReference type="FunFam" id="3.40.50.720:FF:000080">
    <property type="entry name" value="Thiazole biosynthesis adenylyltransferase ThiF"/>
    <property type="match status" value="1"/>
</dbReference>
<organism evidence="3 4">
    <name type="scientific">Vibrio navarrensis</name>
    <dbReference type="NCBI Taxonomy" id="29495"/>
    <lineage>
        <taxon>Bacteria</taxon>
        <taxon>Pseudomonadati</taxon>
        <taxon>Pseudomonadota</taxon>
        <taxon>Gammaproteobacteria</taxon>
        <taxon>Vibrionales</taxon>
        <taxon>Vibrionaceae</taxon>
        <taxon>Vibrio</taxon>
    </lineage>
</organism>
<keyword evidence="3" id="KW-0548">Nucleotidyltransferase</keyword>
<sequence>MLSNDLFLRYQRQVALEEVGESGQLRLSEASVLLIGCGGLGSAAALYLAGAGVGRLVLVDDDTVEVSNLQRQVAYRSGDVASGKSDALRNQLNQLNPEVHIRALNQRISATQLSMEVMMADVVLDCTDNFPSRQAINLACLQQRKPLISAAAIGWLGQFSVFDYTAGDSATACYHCLYPFDDAEQSQRCSDLGVMGPVVGILGNYQALAAIQKLATGRFHLARNQLHLFDGLNMTWQTMNAVRDAHCAHCSNMA</sequence>
<evidence type="ECO:0000313" key="3">
    <source>
        <dbReference type="EMBL" id="KGK09876.1"/>
    </source>
</evidence>
<proteinExistence type="inferred from homology"/>
<dbReference type="eggNOG" id="COG0476">
    <property type="taxonomic scope" value="Bacteria"/>
</dbReference>
<dbReference type="AlphaFoldDB" id="A0A099LQY2"/>
<dbReference type="PANTHER" id="PTHR10953">
    <property type="entry name" value="UBIQUITIN-ACTIVATING ENZYME E1"/>
    <property type="match status" value="1"/>
</dbReference>
<name>A0A099LQY2_9VIBR</name>
<dbReference type="GO" id="GO:0004792">
    <property type="term" value="F:thiosulfate-cyanide sulfurtransferase activity"/>
    <property type="evidence" value="ECO:0007669"/>
    <property type="project" value="TreeGrafter"/>
</dbReference>
<gene>
    <name evidence="3" type="ORF">EA26_00470</name>
</gene>
<dbReference type="GeneID" id="43681695"/>
<dbReference type="InterPro" id="IPR000594">
    <property type="entry name" value="ThiF_NAD_FAD-bd"/>
</dbReference>
<feature type="domain" description="THIF-type NAD/FAD binding fold" evidence="2">
    <location>
        <begin position="10"/>
        <end position="247"/>
    </location>
</feature>
<protein>
    <submittedName>
        <fullName evidence="3">Molybdopterin-synthase adenylyltransferase</fullName>
    </submittedName>
</protein>
<dbReference type="STRING" id="29495.EA26_00470"/>
<dbReference type="Pfam" id="PF00899">
    <property type="entry name" value="ThiF"/>
    <property type="match status" value="1"/>
</dbReference>
<dbReference type="Proteomes" id="UP000029994">
    <property type="component" value="Unassembled WGS sequence"/>
</dbReference>
<dbReference type="SUPFAM" id="SSF69572">
    <property type="entry name" value="Activating enzymes of the ubiquitin-like proteins"/>
    <property type="match status" value="1"/>
</dbReference>
<keyword evidence="4" id="KW-1185">Reference proteome</keyword>
<comment type="caution">
    <text evidence="3">The sequence shown here is derived from an EMBL/GenBank/DDBJ whole genome shotgun (WGS) entry which is preliminary data.</text>
</comment>
<dbReference type="PANTHER" id="PTHR10953:SF240">
    <property type="entry name" value="SULFUR CARRIER PROTEIN THIS ADENYLYLTRANSFERASE"/>
    <property type="match status" value="1"/>
</dbReference>
<dbReference type="RefSeq" id="WP_039422255.1">
    <property type="nucleotide sequence ID" value="NZ_CP061845.1"/>
</dbReference>